<reference evidence="1" key="1">
    <citation type="submission" date="2022-12" db="EMBL/GenBank/DDBJ databases">
        <title>Genome Sequence of Lasiodiplodia mahajangana.</title>
        <authorList>
            <person name="Buettner E."/>
        </authorList>
    </citation>
    <scope>NUCLEOTIDE SEQUENCE</scope>
    <source>
        <strain evidence="1">VT137</strain>
    </source>
</reference>
<dbReference type="EMBL" id="JAPUUL010002720">
    <property type="protein sequence ID" value="KAJ8124856.1"/>
    <property type="molecule type" value="Genomic_DNA"/>
</dbReference>
<keyword evidence="1" id="KW-0560">Oxidoreductase</keyword>
<keyword evidence="1" id="KW-0575">Peroxidase</keyword>
<evidence type="ECO:0000313" key="1">
    <source>
        <dbReference type="EMBL" id="KAJ8124856.1"/>
    </source>
</evidence>
<accession>A0ACC2JBM0</accession>
<keyword evidence="2" id="KW-1185">Reference proteome</keyword>
<organism evidence="1 2">
    <name type="scientific">Lasiodiplodia mahajangana</name>
    <dbReference type="NCBI Taxonomy" id="1108764"/>
    <lineage>
        <taxon>Eukaryota</taxon>
        <taxon>Fungi</taxon>
        <taxon>Dikarya</taxon>
        <taxon>Ascomycota</taxon>
        <taxon>Pezizomycotina</taxon>
        <taxon>Dothideomycetes</taxon>
        <taxon>Dothideomycetes incertae sedis</taxon>
        <taxon>Botryosphaeriales</taxon>
        <taxon>Botryosphaeriaceae</taxon>
        <taxon>Lasiodiplodia</taxon>
    </lineage>
</organism>
<sequence>MQFFALITLATACVAGPIASRAALKPYVKPKSTDSRSPCPMLNTLANHGYLPHNGRNITAQDIGNAIFESTNWHSDFGILPATGALKNLGLTALNLADLNSTPGGEHPASLTRKDASAGDSNTIDTARVTQLLADSKTNYLTVESVAKTRNRLDTSSNPPLTESQLGVAQGEAALMMVLMRDTYVSLQNSSKDINTLRAPKDRTRVWLLEEKFPTAQGWKPAEEVVQLADLGPVSSAIISSQAEQRGTS</sequence>
<name>A0ACC2JBM0_9PEZI</name>
<gene>
    <name evidence="1" type="ORF">O1611_g8786</name>
</gene>
<protein>
    <submittedName>
        <fullName evidence="1">Heme-thiolate peroxidase</fullName>
        <ecNumber evidence="1">1.11.2.1</ecNumber>
    </submittedName>
</protein>
<evidence type="ECO:0000313" key="2">
    <source>
        <dbReference type="Proteomes" id="UP001153332"/>
    </source>
</evidence>
<dbReference type="EC" id="1.11.2.1" evidence="1"/>
<comment type="caution">
    <text evidence="1">The sequence shown here is derived from an EMBL/GenBank/DDBJ whole genome shotgun (WGS) entry which is preliminary data.</text>
</comment>
<dbReference type="Proteomes" id="UP001153332">
    <property type="component" value="Unassembled WGS sequence"/>
</dbReference>
<proteinExistence type="predicted"/>